<dbReference type="Proteomes" id="UP000515981">
    <property type="component" value="Chromosome"/>
</dbReference>
<dbReference type="KEGG" id="ssun:H9Q77_15065"/>
<dbReference type="RefSeq" id="WP_147365338.1">
    <property type="nucleotide sequence ID" value="NZ_CP060633.1"/>
</dbReference>
<protein>
    <submittedName>
        <fullName evidence="1">Uncharacterized protein</fullName>
    </submittedName>
</protein>
<organism evidence="1 2">
    <name type="scientific">Simiaoa sunii</name>
    <dbReference type="NCBI Taxonomy" id="2763672"/>
    <lineage>
        <taxon>Bacteria</taxon>
        <taxon>Bacillati</taxon>
        <taxon>Bacillota</taxon>
        <taxon>Clostridia</taxon>
        <taxon>Lachnospirales</taxon>
        <taxon>Lachnospiraceae</taxon>
        <taxon>Simiaoa</taxon>
    </lineage>
</organism>
<keyword evidence="2" id="KW-1185">Reference proteome</keyword>
<proteinExistence type="predicted"/>
<accession>A0A7G9FUW9</accession>
<dbReference type="AlphaFoldDB" id="A0A7G9FUW9"/>
<sequence length="61" mass="6990">MRKKEVIAMQMYEVTALAPEGPEEVYQAMVFAEDEDDALNQLEEQLKEQKIAHGMCMAEEV</sequence>
<evidence type="ECO:0000313" key="1">
    <source>
        <dbReference type="EMBL" id="QNM02351.1"/>
    </source>
</evidence>
<name>A0A7G9FUW9_9FIRM</name>
<gene>
    <name evidence="1" type="ORF">H9Q77_15065</name>
</gene>
<dbReference type="EMBL" id="CP060633">
    <property type="protein sequence ID" value="QNM02351.1"/>
    <property type="molecule type" value="Genomic_DNA"/>
</dbReference>
<reference evidence="1 2" key="1">
    <citation type="submission" date="2020-08" db="EMBL/GenBank/DDBJ databases">
        <authorList>
            <person name="Liu C."/>
            <person name="Sun Q."/>
        </authorList>
    </citation>
    <scope>NUCLEOTIDE SEQUENCE [LARGE SCALE GENOMIC DNA]</scope>
    <source>
        <strain evidence="1 2">NSJ-8</strain>
    </source>
</reference>
<evidence type="ECO:0000313" key="2">
    <source>
        <dbReference type="Proteomes" id="UP000515981"/>
    </source>
</evidence>